<proteinExistence type="predicted"/>
<accession>A0ACC0C521</accession>
<keyword evidence="2" id="KW-1185">Reference proteome</keyword>
<gene>
    <name evidence="1" type="ORF">M9H77_01161</name>
</gene>
<protein>
    <submittedName>
        <fullName evidence="1">Uncharacterized protein</fullName>
    </submittedName>
</protein>
<evidence type="ECO:0000313" key="2">
    <source>
        <dbReference type="Proteomes" id="UP001060085"/>
    </source>
</evidence>
<reference evidence="2" key="1">
    <citation type="journal article" date="2023" name="Nat. Plants">
        <title>Single-cell RNA sequencing provides a high-resolution roadmap for understanding the multicellular compartmentation of specialized metabolism.</title>
        <authorList>
            <person name="Sun S."/>
            <person name="Shen X."/>
            <person name="Li Y."/>
            <person name="Li Y."/>
            <person name="Wang S."/>
            <person name="Li R."/>
            <person name="Zhang H."/>
            <person name="Shen G."/>
            <person name="Guo B."/>
            <person name="Wei J."/>
            <person name="Xu J."/>
            <person name="St-Pierre B."/>
            <person name="Chen S."/>
            <person name="Sun C."/>
        </authorList>
    </citation>
    <scope>NUCLEOTIDE SEQUENCE [LARGE SCALE GENOMIC DNA]</scope>
</reference>
<dbReference type="EMBL" id="CM044701">
    <property type="protein sequence ID" value="KAI5679934.1"/>
    <property type="molecule type" value="Genomic_DNA"/>
</dbReference>
<organism evidence="1 2">
    <name type="scientific">Catharanthus roseus</name>
    <name type="common">Madagascar periwinkle</name>
    <name type="synonym">Vinca rosea</name>
    <dbReference type="NCBI Taxonomy" id="4058"/>
    <lineage>
        <taxon>Eukaryota</taxon>
        <taxon>Viridiplantae</taxon>
        <taxon>Streptophyta</taxon>
        <taxon>Embryophyta</taxon>
        <taxon>Tracheophyta</taxon>
        <taxon>Spermatophyta</taxon>
        <taxon>Magnoliopsida</taxon>
        <taxon>eudicotyledons</taxon>
        <taxon>Gunneridae</taxon>
        <taxon>Pentapetalae</taxon>
        <taxon>asterids</taxon>
        <taxon>lamiids</taxon>
        <taxon>Gentianales</taxon>
        <taxon>Apocynaceae</taxon>
        <taxon>Rauvolfioideae</taxon>
        <taxon>Vinceae</taxon>
        <taxon>Catharanthinae</taxon>
        <taxon>Catharanthus</taxon>
    </lineage>
</organism>
<evidence type="ECO:0000313" key="1">
    <source>
        <dbReference type="EMBL" id="KAI5679934.1"/>
    </source>
</evidence>
<name>A0ACC0C521_CATRO</name>
<sequence length="1326" mass="150547">MISSILTTALPFILLLAALTAGDVLIRKNRPKTKGKEKTRAPELPGAWPFIGHLHLLGAKVPIVRLLAAMADKHGPIFSLRLGNRPALVVNNWEMVKECYATNDRVFASRPSMAVAKYMGNNGAMFSLAAYGAYWREIRKMITLELLTNQQLEKLRHVRETELDNLVKKLFLLSKNKMIINMNNWLEYLTFNMILRTLAGKRFSNCNEEYEDKEERKIKEGIKKALYYSGIIVVSDVIPWLEWLDIGGHIKGMKKAGKELDVVLQTWLDEHIETREKKKEDDIMDVMLSAFPDQNQHIYGHKRDDVIKSTATNLILTASESTAETIIWAVSLLLNHRDILKLAQDELDSKVGKSRWIRESDLNNLPYLQAIVKETLRLYPPGPLSGPREATEECYVGDYFVPKGTRLIVNLWKLHRDPRIWKDPSEFKPERFIDDCQHNYKGQNYEYIPFSAGRRMCPAVNYGLLVVHLTLARLIHSFDISTPPMAMGVDMSEGLGIALPKLEPLQEVVKFRNHFKTVEYPMNIFHILPAIIAGLLAIFLIHKQGKTRSSSKTNTSRKSPPEPDGAWPVIGHLHKLGGPNPLHRNLAGLADKYGPVFILKLGVHKAVVVSNWEAVKECFTTNDKAFANRPPSSAGIYLGYNYAAFSFASYGPYWREMRKLVLLEVLSSRRLEMLKHVRISEIETSIKELYSKIRNRGGKSLPKVVISEWIEQLTLNMIVRTIAGRRYTDSKNGSKNDANYFKNVVKEFMYISGQFVLSDAIPFPLLRWLDPQGHIKAMKRVAKEVDAICETWIHEHIERRMRSKPGPGHEQDFIDVLLSVIEDESTFGCARETIIKATVMNLILAGSDTTAINLIWLLSLLLNNRHVMKKAQEEIDNNVGKERWVEETDIKHLVYLQAVVKEALRLYPPGPLSVPHQTTEDCNVTGFFIPKGTRLFVNVWKLHRDPRIWPEPEKFLPERFLTWQAELDVSGHHFEFIPFGSGRRSCPGITFAMQVTHLTLARLLQGSNLLIFANVAESYFDCLRKQSRDDDFGAVFTSDNRDILKLAQDELDTEVGKTRWIQESDIINLPYLQLISGNYTLIQNHGKIPWSSSLRGIIDLHRDPDLLEALLQTLETYLAASPSVSFFLALAVPLHVLPRETNLCEEKHLPNSGIRSTTVIKLFLSNLASLVPFCHCPAAVGFIDRKVINSAGWYSKLVPRPISRPGDYPMDIFQILLAISGLLAILLIHKQGKTRNWPRANTGRKSPPEPAGAWPLGVQKALMVSNWEAVKESFTTNDKAFANRPPLISGTYLGYNYAAFGFSPYGPYWRRDAKVGFVRSTFKSEA</sequence>
<comment type="caution">
    <text evidence="1">The sequence shown here is derived from an EMBL/GenBank/DDBJ whole genome shotgun (WGS) entry which is preliminary data.</text>
</comment>
<dbReference type="Proteomes" id="UP001060085">
    <property type="component" value="Linkage Group LG01"/>
</dbReference>